<dbReference type="InterPro" id="IPR036322">
    <property type="entry name" value="WD40_repeat_dom_sf"/>
</dbReference>
<evidence type="ECO:0000256" key="3">
    <source>
        <dbReference type="PROSITE-ProRule" id="PRU01006"/>
    </source>
</evidence>
<feature type="compositionally biased region" description="Low complexity" evidence="4">
    <location>
        <begin position="1050"/>
        <end position="1065"/>
    </location>
</feature>
<evidence type="ECO:0000256" key="4">
    <source>
        <dbReference type="SAM" id="MobiDB-lite"/>
    </source>
</evidence>
<dbReference type="GO" id="GO:0005770">
    <property type="term" value="C:late endosome"/>
    <property type="evidence" value="ECO:0007669"/>
    <property type="project" value="TreeGrafter"/>
</dbReference>
<keyword evidence="1" id="KW-0813">Transport</keyword>
<dbReference type="EMBL" id="JANBPY010000908">
    <property type="protein sequence ID" value="KAJ1962828.1"/>
    <property type="molecule type" value="Genomic_DNA"/>
</dbReference>
<dbReference type="SMART" id="SM00299">
    <property type="entry name" value="CLH"/>
    <property type="match status" value="1"/>
</dbReference>
<gene>
    <name evidence="6" type="primary">VPS41</name>
    <name evidence="6" type="ORF">IWQ62_003405</name>
</gene>
<sequence length="1191" mass="133183">MANRSDDKGTMSATSSPVAPEKVNGDNHSDLNEDEDEPLLKYKRIVSSGQPEDLLYQDTASCIAVGEKLVAVGTHGGTISIHDLEGNSIRSWAAHGATVNALSLDRDEEFIGSASDDGQVMVHSLVSDERTSYRFLRPMKCIALHPTYRLNPARPFVAGGMAGDLILSERGWLGKRDTVLHSGEGPVFNVQWCDTFIAWACDTGVKIYDTKSQRRITSISRAKSSPHPEFYPCQLFWKDSRTLFIGWADSVKVVLIKERSAHEQALGAPALYAEITAMFQLDAVVCGLAPFRGDLLVLAYDEEQMMMDDSCPDDTYQARTLAEPPTLRVINYQAEEVACDLLTVHGYELYQAHDYRVGALPILGTEGPDDRWFYIMSPKDIICAKPRDWRDRMEWMLERQRYGEALEILQAEEKCPTGPPLETGLITSVGEAYLEHLLAAGDYAKAGKICSQVLRDDAALWEKWVFTFAELNQLQVVSSILPTESPRLSNTVYEMVLAFWLTKDLRHLTATVRTWPPELYNIPSVITAVEDQLQHVTHKLEQPAASPTTLSKDDRRIPDSIDSSHPLPWEEKQKLLMETLVVLYTHQGRADKVIEYSLRLYKPGILDTVVSRKWISELRHMAVLLLDYDQYFSRTLSPSAEDDSPSLSVLSQAPGVQLLVRNYVAIPPQTVVGQLRRHLYHLHVYLHALYLVDSRGRPRSTRPDSQTSAYGSLVTASAENSHILLGAPFHDLQVELYAEYDYTYLLRFLRSSSSYRLEHAFRVCEARDMVPEMVYLLGRMGDSHQALQLILRRLHDVPRAIEFAREQNDPDLWEELLHYAQDQPEFVTGLLEQASTYVDPVRVLKSMKPHLEVPDMKRTVIHILLDLQLQVSLRRGCEKILGADCIRFSDQLRRAQRLGTTVHRDVVCLLCQHQVFPNATFTPTKPYEMADTKHTPADPGATYRFRGPSSTTQEGAGNALAFFCGHVFHDTCVVNTNILRRLQRVLRESTSSSDPSGRLYFPPGNGDTKASYQPLAIPILQLLDSSRTSLSHLEDGLMNTHVRASSAHPLSTITGKSSTLGTKSTAQGTYPPESIPMSGSEHILTTKIRQLQILRSLLTLPPSCPVCHTDDTTGNGAPLVMRSIAPSTAQYQTPVVEESGKTQVPGNESPHPAFQGYPTTGESLRRGHPVLNSSLTDAKDKDLPPMVQLKL</sequence>
<keyword evidence="7" id="KW-1185">Reference proteome</keyword>
<feature type="domain" description="Vps41 beta-propeller" evidence="5">
    <location>
        <begin position="40"/>
        <end position="385"/>
    </location>
</feature>
<dbReference type="InterPro" id="IPR015943">
    <property type="entry name" value="WD40/YVTN_repeat-like_dom_sf"/>
</dbReference>
<evidence type="ECO:0000256" key="1">
    <source>
        <dbReference type="ARBA" id="ARBA00022448"/>
    </source>
</evidence>
<feature type="repeat" description="CHCR" evidence="3">
    <location>
        <begin position="647"/>
        <end position="829"/>
    </location>
</feature>
<dbReference type="PANTHER" id="PTHR12616">
    <property type="entry name" value="VACUOLAR PROTEIN SORTING VPS41"/>
    <property type="match status" value="1"/>
</dbReference>
<evidence type="ECO:0000313" key="7">
    <source>
        <dbReference type="Proteomes" id="UP001150925"/>
    </source>
</evidence>
<evidence type="ECO:0000259" key="5">
    <source>
        <dbReference type="Pfam" id="PF23411"/>
    </source>
</evidence>
<feature type="region of interest" description="Disordered" evidence="4">
    <location>
        <begin position="1130"/>
        <end position="1191"/>
    </location>
</feature>
<dbReference type="GO" id="GO:0006623">
    <property type="term" value="P:protein targeting to vacuole"/>
    <property type="evidence" value="ECO:0007669"/>
    <property type="project" value="InterPro"/>
</dbReference>
<dbReference type="SMART" id="SM00320">
    <property type="entry name" value="WD40"/>
    <property type="match status" value="3"/>
</dbReference>
<name>A0A9W8ATU7_9FUNG</name>
<dbReference type="GO" id="GO:0016236">
    <property type="term" value="P:macroautophagy"/>
    <property type="evidence" value="ECO:0007669"/>
    <property type="project" value="TreeGrafter"/>
</dbReference>
<dbReference type="PROSITE" id="PS50236">
    <property type="entry name" value="CHCR"/>
    <property type="match status" value="1"/>
</dbReference>
<evidence type="ECO:0000313" key="6">
    <source>
        <dbReference type="EMBL" id="KAJ1962828.1"/>
    </source>
</evidence>
<dbReference type="SUPFAM" id="SSF50978">
    <property type="entry name" value="WD40 repeat-like"/>
    <property type="match status" value="1"/>
</dbReference>
<feature type="region of interest" description="Disordered" evidence="4">
    <location>
        <begin position="540"/>
        <end position="563"/>
    </location>
</feature>
<evidence type="ECO:0000256" key="2">
    <source>
        <dbReference type="ARBA" id="ARBA00022927"/>
    </source>
</evidence>
<organism evidence="6 7">
    <name type="scientific">Dispira parvispora</name>
    <dbReference type="NCBI Taxonomy" id="1520584"/>
    <lineage>
        <taxon>Eukaryota</taxon>
        <taxon>Fungi</taxon>
        <taxon>Fungi incertae sedis</taxon>
        <taxon>Zoopagomycota</taxon>
        <taxon>Kickxellomycotina</taxon>
        <taxon>Dimargaritomycetes</taxon>
        <taxon>Dimargaritales</taxon>
        <taxon>Dimargaritaceae</taxon>
        <taxon>Dispira</taxon>
    </lineage>
</organism>
<dbReference type="AlphaFoldDB" id="A0A9W8ATU7"/>
<dbReference type="GO" id="GO:0034058">
    <property type="term" value="P:endosomal vesicle fusion"/>
    <property type="evidence" value="ECO:0007669"/>
    <property type="project" value="TreeGrafter"/>
</dbReference>
<proteinExistence type="predicted"/>
<dbReference type="InterPro" id="IPR045111">
    <property type="entry name" value="Vps41/Vps8"/>
</dbReference>
<dbReference type="GO" id="GO:0030897">
    <property type="term" value="C:HOPS complex"/>
    <property type="evidence" value="ECO:0007669"/>
    <property type="project" value="TreeGrafter"/>
</dbReference>
<dbReference type="Pfam" id="PF23556">
    <property type="entry name" value="TPR_Vps41"/>
    <property type="match status" value="2"/>
</dbReference>
<protein>
    <submittedName>
        <fullName evidence="6">Vacuolar protein sorting-associated protein 41</fullName>
    </submittedName>
</protein>
<comment type="caution">
    <text evidence="6">The sequence shown here is derived from an EMBL/GenBank/DDBJ whole genome shotgun (WGS) entry which is preliminary data.</text>
</comment>
<dbReference type="InterPro" id="IPR001680">
    <property type="entry name" value="WD40_rpt"/>
</dbReference>
<feature type="region of interest" description="Disordered" evidence="4">
    <location>
        <begin position="1048"/>
        <end position="1078"/>
    </location>
</feature>
<dbReference type="InterPro" id="IPR011990">
    <property type="entry name" value="TPR-like_helical_dom_sf"/>
</dbReference>
<reference evidence="6" key="1">
    <citation type="submission" date="2022-07" db="EMBL/GenBank/DDBJ databases">
        <title>Phylogenomic reconstructions and comparative analyses of Kickxellomycotina fungi.</title>
        <authorList>
            <person name="Reynolds N.K."/>
            <person name="Stajich J.E."/>
            <person name="Barry K."/>
            <person name="Grigoriev I.V."/>
            <person name="Crous P."/>
            <person name="Smith M.E."/>
        </authorList>
    </citation>
    <scope>NUCLEOTIDE SEQUENCE</scope>
    <source>
        <strain evidence="6">RSA 1196</strain>
    </source>
</reference>
<dbReference type="OrthoDB" id="244107at2759"/>
<dbReference type="InterPro" id="IPR057780">
    <property type="entry name" value="Beta-prop_Vps41"/>
</dbReference>
<dbReference type="Proteomes" id="UP001150925">
    <property type="component" value="Unassembled WGS sequence"/>
</dbReference>
<keyword evidence="2" id="KW-0653">Protein transport</keyword>
<dbReference type="Pfam" id="PF23411">
    <property type="entry name" value="Beta-prop_Vps41"/>
    <property type="match status" value="1"/>
</dbReference>
<dbReference type="Gene3D" id="2.130.10.10">
    <property type="entry name" value="YVTN repeat-like/Quinoprotein amine dehydrogenase"/>
    <property type="match status" value="1"/>
</dbReference>
<accession>A0A9W8ATU7</accession>
<dbReference type="PANTHER" id="PTHR12616:SF1">
    <property type="entry name" value="VACUOLAR PROTEIN SORTING-ASSOCIATED PROTEIN 41 HOMOLOG"/>
    <property type="match status" value="1"/>
</dbReference>
<dbReference type="GO" id="GO:0009267">
    <property type="term" value="P:cellular response to starvation"/>
    <property type="evidence" value="ECO:0007669"/>
    <property type="project" value="TreeGrafter"/>
</dbReference>
<feature type="region of interest" description="Disordered" evidence="4">
    <location>
        <begin position="1"/>
        <end position="36"/>
    </location>
</feature>
<dbReference type="InterPro" id="IPR000547">
    <property type="entry name" value="Clathrin_H-chain/VPS_repeat"/>
</dbReference>
<dbReference type="Gene3D" id="1.25.40.10">
    <property type="entry name" value="Tetratricopeptide repeat domain"/>
    <property type="match status" value="1"/>
</dbReference>